<gene>
    <name evidence="1" type="ORF">CAUJ_LOCUS11468</name>
</gene>
<accession>A0A8S1HHW5</accession>
<organism evidence="1 2">
    <name type="scientific">Caenorhabditis auriculariae</name>
    <dbReference type="NCBI Taxonomy" id="2777116"/>
    <lineage>
        <taxon>Eukaryota</taxon>
        <taxon>Metazoa</taxon>
        <taxon>Ecdysozoa</taxon>
        <taxon>Nematoda</taxon>
        <taxon>Chromadorea</taxon>
        <taxon>Rhabditida</taxon>
        <taxon>Rhabditina</taxon>
        <taxon>Rhabditomorpha</taxon>
        <taxon>Rhabditoidea</taxon>
        <taxon>Rhabditidae</taxon>
        <taxon>Peloderinae</taxon>
        <taxon>Caenorhabditis</taxon>
    </lineage>
</organism>
<reference evidence="1" key="1">
    <citation type="submission" date="2020-10" db="EMBL/GenBank/DDBJ databases">
        <authorList>
            <person name="Kikuchi T."/>
        </authorList>
    </citation>
    <scope>NUCLEOTIDE SEQUENCE</scope>
    <source>
        <strain evidence="1">NKZ352</strain>
    </source>
</reference>
<dbReference type="EMBL" id="CAJGYM010000057">
    <property type="protein sequence ID" value="CAD6195549.1"/>
    <property type="molecule type" value="Genomic_DNA"/>
</dbReference>
<comment type="caution">
    <text evidence="1">The sequence shown here is derived from an EMBL/GenBank/DDBJ whole genome shotgun (WGS) entry which is preliminary data.</text>
</comment>
<protein>
    <submittedName>
        <fullName evidence="1">Uncharacterized protein</fullName>
    </submittedName>
</protein>
<proteinExistence type="predicted"/>
<sequence length="72" mass="8167">MRGMGWTFGGKKQTTALRETYATISSVMERRLPVLRGNSSRQQIPSLVANLVPIDLRQLRTTLNTRMFICPT</sequence>
<evidence type="ECO:0000313" key="2">
    <source>
        <dbReference type="Proteomes" id="UP000835052"/>
    </source>
</evidence>
<dbReference type="Proteomes" id="UP000835052">
    <property type="component" value="Unassembled WGS sequence"/>
</dbReference>
<dbReference type="AlphaFoldDB" id="A0A8S1HHW5"/>
<name>A0A8S1HHW5_9PELO</name>
<evidence type="ECO:0000313" key="1">
    <source>
        <dbReference type="EMBL" id="CAD6195549.1"/>
    </source>
</evidence>
<keyword evidence="2" id="KW-1185">Reference proteome</keyword>